<dbReference type="PANTHER" id="PTHR24356">
    <property type="entry name" value="SERINE/THREONINE-PROTEIN KINASE"/>
    <property type="match status" value="1"/>
</dbReference>
<organism evidence="13 14">
    <name type="scientific">Prymnesium parvum</name>
    <name type="common">Toxic golden alga</name>
    <dbReference type="NCBI Taxonomy" id="97485"/>
    <lineage>
        <taxon>Eukaryota</taxon>
        <taxon>Haptista</taxon>
        <taxon>Haptophyta</taxon>
        <taxon>Prymnesiophyceae</taxon>
        <taxon>Prymnesiales</taxon>
        <taxon>Prymnesiaceae</taxon>
        <taxon>Prymnesium</taxon>
    </lineage>
</organism>
<evidence type="ECO:0000259" key="12">
    <source>
        <dbReference type="PROSITE" id="PS50011"/>
    </source>
</evidence>
<dbReference type="Pfam" id="PF00069">
    <property type="entry name" value="Pkinase"/>
    <property type="match status" value="1"/>
</dbReference>
<dbReference type="Pfam" id="PF12796">
    <property type="entry name" value="Ank_2"/>
    <property type="match status" value="1"/>
</dbReference>
<keyword evidence="4 10" id="KW-0547">Nucleotide-binding</keyword>
<evidence type="ECO:0000313" key="14">
    <source>
        <dbReference type="Proteomes" id="UP001515480"/>
    </source>
</evidence>
<dbReference type="GO" id="GO:0035556">
    <property type="term" value="P:intracellular signal transduction"/>
    <property type="evidence" value="ECO:0007669"/>
    <property type="project" value="TreeGrafter"/>
</dbReference>
<keyword evidence="3" id="KW-0808">Transferase</keyword>
<evidence type="ECO:0000256" key="11">
    <source>
        <dbReference type="SAM" id="MobiDB-lite"/>
    </source>
</evidence>
<evidence type="ECO:0000256" key="5">
    <source>
        <dbReference type="ARBA" id="ARBA00022777"/>
    </source>
</evidence>
<keyword evidence="6 10" id="KW-0067">ATP-binding</keyword>
<evidence type="ECO:0000256" key="8">
    <source>
        <dbReference type="ARBA" id="ARBA00048679"/>
    </source>
</evidence>
<protein>
    <recommendedName>
        <fullName evidence="1">non-specific serine/threonine protein kinase</fullName>
        <ecNumber evidence="1">2.7.11.1</ecNumber>
    </recommendedName>
</protein>
<keyword evidence="2" id="KW-0723">Serine/threonine-protein kinase</keyword>
<dbReference type="Gene3D" id="1.10.510.10">
    <property type="entry name" value="Transferase(Phosphotransferase) domain 1"/>
    <property type="match status" value="1"/>
</dbReference>
<dbReference type="EMBL" id="JBGBPQ010000019">
    <property type="protein sequence ID" value="KAL1504653.1"/>
    <property type="molecule type" value="Genomic_DNA"/>
</dbReference>
<dbReference type="PROSITE" id="PS00107">
    <property type="entry name" value="PROTEIN_KINASE_ATP"/>
    <property type="match status" value="1"/>
</dbReference>
<feature type="repeat" description="ANK" evidence="9">
    <location>
        <begin position="61"/>
        <end position="93"/>
    </location>
</feature>
<accession>A0AB34ITV1</accession>
<comment type="catalytic activity">
    <reaction evidence="7">
        <text>L-threonyl-[protein] + ATP = O-phospho-L-threonyl-[protein] + ADP + H(+)</text>
        <dbReference type="Rhea" id="RHEA:46608"/>
        <dbReference type="Rhea" id="RHEA-COMP:11060"/>
        <dbReference type="Rhea" id="RHEA-COMP:11605"/>
        <dbReference type="ChEBI" id="CHEBI:15378"/>
        <dbReference type="ChEBI" id="CHEBI:30013"/>
        <dbReference type="ChEBI" id="CHEBI:30616"/>
        <dbReference type="ChEBI" id="CHEBI:61977"/>
        <dbReference type="ChEBI" id="CHEBI:456216"/>
        <dbReference type="EC" id="2.7.11.1"/>
    </reaction>
</comment>
<comment type="catalytic activity">
    <reaction evidence="8">
        <text>L-seryl-[protein] + ATP = O-phospho-L-seryl-[protein] + ADP + H(+)</text>
        <dbReference type="Rhea" id="RHEA:17989"/>
        <dbReference type="Rhea" id="RHEA-COMP:9863"/>
        <dbReference type="Rhea" id="RHEA-COMP:11604"/>
        <dbReference type="ChEBI" id="CHEBI:15378"/>
        <dbReference type="ChEBI" id="CHEBI:29999"/>
        <dbReference type="ChEBI" id="CHEBI:30616"/>
        <dbReference type="ChEBI" id="CHEBI:83421"/>
        <dbReference type="ChEBI" id="CHEBI:456216"/>
        <dbReference type="EC" id="2.7.11.1"/>
    </reaction>
</comment>
<dbReference type="PANTHER" id="PTHR24356:SF407">
    <property type="entry name" value="RAC SERINE_THREONINE-PROTEIN KINASE"/>
    <property type="match status" value="1"/>
</dbReference>
<dbReference type="GO" id="GO:0004674">
    <property type="term" value="F:protein serine/threonine kinase activity"/>
    <property type="evidence" value="ECO:0007669"/>
    <property type="project" value="UniProtKB-KW"/>
</dbReference>
<dbReference type="InterPro" id="IPR036770">
    <property type="entry name" value="Ankyrin_rpt-contain_sf"/>
</dbReference>
<dbReference type="InterPro" id="IPR002110">
    <property type="entry name" value="Ankyrin_rpt"/>
</dbReference>
<dbReference type="SUPFAM" id="SSF48403">
    <property type="entry name" value="Ankyrin repeat"/>
    <property type="match status" value="1"/>
</dbReference>
<dbReference type="SUPFAM" id="SSF56112">
    <property type="entry name" value="Protein kinase-like (PK-like)"/>
    <property type="match status" value="1"/>
</dbReference>
<feature type="region of interest" description="Disordered" evidence="11">
    <location>
        <begin position="1"/>
        <end position="28"/>
    </location>
</feature>
<keyword evidence="5" id="KW-0418">Kinase</keyword>
<dbReference type="EC" id="2.7.11.1" evidence="1"/>
<feature type="binding site" evidence="10">
    <location>
        <position position="185"/>
    </location>
    <ligand>
        <name>ATP</name>
        <dbReference type="ChEBI" id="CHEBI:30616"/>
    </ligand>
</feature>
<dbReference type="InterPro" id="IPR045270">
    <property type="entry name" value="STKc_AGC"/>
</dbReference>
<dbReference type="SMART" id="SM00248">
    <property type="entry name" value="ANK"/>
    <property type="match status" value="2"/>
</dbReference>
<keyword evidence="14" id="KW-1185">Reference proteome</keyword>
<dbReference type="PROSITE" id="PS50297">
    <property type="entry name" value="ANK_REP_REGION"/>
    <property type="match status" value="2"/>
</dbReference>
<evidence type="ECO:0000256" key="2">
    <source>
        <dbReference type="ARBA" id="ARBA00022527"/>
    </source>
</evidence>
<evidence type="ECO:0000256" key="7">
    <source>
        <dbReference type="ARBA" id="ARBA00047899"/>
    </source>
</evidence>
<evidence type="ECO:0000256" key="6">
    <source>
        <dbReference type="ARBA" id="ARBA00022840"/>
    </source>
</evidence>
<dbReference type="Proteomes" id="UP001515480">
    <property type="component" value="Unassembled WGS sequence"/>
</dbReference>
<evidence type="ECO:0000256" key="9">
    <source>
        <dbReference type="PROSITE-ProRule" id="PRU00023"/>
    </source>
</evidence>
<reference evidence="13 14" key="1">
    <citation type="journal article" date="2024" name="Science">
        <title>Giant polyketide synthase enzymes in the biosynthesis of giant marine polyether toxins.</title>
        <authorList>
            <person name="Fallon T.R."/>
            <person name="Shende V.V."/>
            <person name="Wierzbicki I.H."/>
            <person name="Pendleton A.L."/>
            <person name="Watervoot N.F."/>
            <person name="Auber R.P."/>
            <person name="Gonzalez D.J."/>
            <person name="Wisecaver J.H."/>
            <person name="Moore B.S."/>
        </authorList>
    </citation>
    <scope>NUCLEOTIDE SEQUENCE [LARGE SCALE GENOMIC DNA]</scope>
    <source>
        <strain evidence="13 14">12B1</strain>
    </source>
</reference>
<feature type="compositionally biased region" description="Acidic residues" evidence="11">
    <location>
        <begin position="1"/>
        <end position="11"/>
    </location>
</feature>
<dbReference type="SMART" id="SM00220">
    <property type="entry name" value="S_TKc"/>
    <property type="match status" value="1"/>
</dbReference>
<evidence type="ECO:0000256" key="3">
    <source>
        <dbReference type="ARBA" id="ARBA00022679"/>
    </source>
</evidence>
<evidence type="ECO:0000313" key="13">
    <source>
        <dbReference type="EMBL" id="KAL1504653.1"/>
    </source>
</evidence>
<dbReference type="PROSITE" id="PS50088">
    <property type="entry name" value="ANK_REPEAT"/>
    <property type="match status" value="2"/>
</dbReference>
<dbReference type="AlphaFoldDB" id="A0AB34ITV1"/>
<dbReference type="InterPro" id="IPR008271">
    <property type="entry name" value="Ser/Thr_kinase_AS"/>
</dbReference>
<evidence type="ECO:0000256" key="1">
    <source>
        <dbReference type="ARBA" id="ARBA00012513"/>
    </source>
</evidence>
<keyword evidence="9" id="KW-0040">ANK repeat</keyword>
<dbReference type="CDD" id="cd05123">
    <property type="entry name" value="STKc_AGC"/>
    <property type="match status" value="1"/>
</dbReference>
<comment type="caution">
    <text evidence="13">The sequence shown here is derived from an EMBL/GenBank/DDBJ whole genome shotgun (WGS) entry which is preliminary data.</text>
</comment>
<dbReference type="InterPro" id="IPR017441">
    <property type="entry name" value="Protein_kinase_ATP_BS"/>
</dbReference>
<name>A0AB34ITV1_PRYPA</name>
<dbReference type="InterPro" id="IPR000719">
    <property type="entry name" value="Prot_kinase_dom"/>
</dbReference>
<dbReference type="Gene3D" id="1.25.40.20">
    <property type="entry name" value="Ankyrin repeat-containing domain"/>
    <property type="match status" value="2"/>
</dbReference>
<dbReference type="PROSITE" id="PS00108">
    <property type="entry name" value="PROTEIN_KINASE_ST"/>
    <property type="match status" value="1"/>
</dbReference>
<proteinExistence type="predicted"/>
<gene>
    <name evidence="13" type="ORF">AB1Y20_008433</name>
</gene>
<feature type="repeat" description="ANK" evidence="9">
    <location>
        <begin position="94"/>
        <end position="120"/>
    </location>
</feature>
<evidence type="ECO:0000256" key="4">
    <source>
        <dbReference type="ARBA" id="ARBA00022741"/>
    </source>
</evidence>
<evidence type="ECO:0000256" key="10">
    <source>
        <dbReference type="PROSITE-ProRule" id="PRU10141"/>
    </source>
</evidence>
<dbReference type="InterPro" id="IPR050236">
    <property type="entry name" value="Ser_Thr_kinase_AGC"/>
</dbReference>
<dbReference type="Gene3D" id="3.30.200.20">
    <property type="entry name" value="Phosphorylase Kinase, domain 1"/>
    <property type="match status" value="1"/>
</dbReference>
<sequence>MAALPDDDGFDCSDALSSPSRSSTSAVLDSQPVDYARHKLWDRLLQRVCKPSCSFDACDPLGRTALHYAAGYGHQAAVHALLAGRASVQATDRFGATPLHWATLKAEPDVIEALLGAGADALQPATAGRLKGRSALDVAAPAVRDKLVEALGHTLFEQRKVLGRGGYGTVWKAVRLDTGATVALKAVSKTIHSVHAGLQAARVERDVLAKLDHPFVIRMHSAFQTHQHLYMALDYCGGGDLAVHVRHATGGRLTEETATFVASELLLALEYLHEHGVIHRDVKLENVLIDAQGHVRLADLNVAKQDIELAMGGRTYTVVGTPFSTAPEVLLSKGYSVAADWWSFGVVLFEMIAGVPPYPKDPALMTAQARLVHEILYGERALLPETASVSARTLLSGLLDRDEARRLSRPSELRSHAFFAEVRWGALLAKQVESPLLFLPSARALSRAKEQLGLDVFDYPSVLPTESRDGGWGEGGVLRGESHGTSGVLPDWDYVAAHVKHGERLWRRVRANMDMQARLLGISRLEYIIYVLITIAANEATGVGISCVEL</sequence>
<feature type="domain" description="Protein kinase" evidence="12">
    <location>
        <begin position="156"/>
        <end position="419"/>
    </location>
</feature>
<dbReference type="InterPro" id="IPR011009">
    <property type="entry name" value="Kinase-like_dom_sf"/>
</dbReference>
<dbReference type="GO" id="GO:0005524">
    <property type="term" value="F:ATP binding"/>
    <property type="evidence" value="ECO:0007669"/>
    <property type="project" value="UniProtKB-UniRule"/>
</dbReference>
<feature type="compositionally biased region" description="Low complexity" evidence="11">
    <location>
        <begin position="13"/>
        <end position="25"/>
    </location>
</feature>
<dbReference type="PROSITE" id="PS50011">
    <property type="entry name" value="PROTEIN_KINASE_DOM"/>
    <property type="match status" value="1"/>
</dbReference>